<dbReference type="AlphaFoldDB" id="A0A1F4RG45"/>
<dbReference type="Pfam" id="PF01527">
    <property type="entry name" value="HTH_Tnp_1"/>
    <property type="match status" value="1"/>
</dbReference>
<comment type="caution">
    <text evidence="1">The sequence shown here is derived from an EMBL/GenBank/DDBJ whole genome shotgun (WGS) entry which is preliminary data.</text>
</comment>
<evidence type="ECO:0008006" key="3">
    <source>
        <dbReference type="Google" id="ProtNLM"/>
    </source>
</evidence>
<accession>A0A1F4RG45</accession>
<organism evidence="1 2">
    <name type="scientific">candidate division WOR-1 bacterium RIFCSPLOWO2_02_FULL_46_20</name>
    <dbReference type="NCBI Taxonomy" id="1802567"/>
    <lineage>
        <taxon>Bacteria</taxon>
        <taxon>Bacillati</taxon>
        <taxon>Saganbacteria</taxon>
    </lineage>
</organism>
<evidence type="ECO:0000313" key="2">
    <source>
        <dbReference type="Proteomes" id="UP000176938"/>
    </source>
</evidence>
<proteinExistence type="predicted"/>
<evidence type="ECO:0000313" key="1">
    <source>
        <dbReference type="EMBL" id="OGC07147.1"/>
    </source>
</evidence>
<dbReference type="InterPro" id="IPR010921">
    <property type="entry name" value="Trp_repressor/repl_initiator"/>
</dbReference>
<dbReference type="EMBL" id="METP01000008">
    <property type="protein sequence ID" value="OGC07147.1"/>
    <property type="molecule type" value="Genomic_DNA"/>
</dbReference>
<dbReference type="SUPFAM" id="SSF48295">
    <property type="entry name" value="TrpR-like"/>
    <property type="match status" value="1"/>
</dbReference>
<reference evidence="1 2" key="1">
    <citation type="journal article" date="2016" name="Nat. Commun.">
        <title>Thousands of microbial genomes shed light on interconnected biogeochemical processes in an aquifer system.</title>
        <authorList>
            <person name="Anantharaman K."/>
            <person name="Brown C.T."/>
            <person name="Hug L.A."/>
            <person name="Sharon I."/>
            <person name="Castelle C.J."/>
            <person name="Probst A.J."/>
            <person name="Thomas B.C."/>
            <person name="Singh A."/>
            <person name="Wilkins M.J."/>
            <person name="Karaoz U."/>
            <person name="Brodie E.L."/>
            <person name="Williams K.H."/>
            <person name="Hubbard S.S."/>
            <person name="Banfield J.F."/>
        </authorList>
    </citation>
    <scope>NUCLEOTIDE SEQUENCE [LARGE SCALE GENOMIC DNA]</scope>
</reference>
<name>A0A1F4RG45_UNCSA</name>
<sequence length="96" mass="11045">MTHRKWTVEEKMSVVMEMFKKDRPVTQICRSYGISDAQAYKWRDEALVAMQERLSGRKNGNGNRSSQGEIERLLKLVGQQAYAIECQKKIAQGLPL</sequence>
<dbReference type="InterPro" id="IPR002514">
    <property type="entry name" value="Transposase_8"/>
</dbReference>
<dbReference type="Proteomes" id="UP000176938">
    <property type="component" value="Unassembled WGS sequence"/>
</dbReference>
<dbReference type="GO" id="GO:0043565">
    <property type="term" value="F:sequence-specific DNA binding"/>
    <property type="evidence" value="ECO:0007669"/>
    <property type="project" value="InterPro"/>
</dbReference>
<dbReference type="GO" id="GO:0006313">
    <property type="term" value="P:DNA transposition"/>
    <property type="evidence" value="ECO:0007669"/>
    <property type="project" value="InterPro"/>
</dbReference>
<protein>
    <recommendedName>
        <fullName evidence="3">Transposase</fullName>
    </recommendedName>
</protein>
<dbReference type="InterPro" id="IPR036388">
    <property type="entry name" value="WH-like_DNA-bd_sf"/>
</dbReference>
<dbReference type="Gene3D" id="1.10.10.10">
    <property type="entry name" value="Winged helix-like DNA-binding domain superfamily/Winged helix DNA-binding domain"/>
    <property type="match status" value="1"/>
</dbReference>
<gene>
    <name evidence="1" type="ORF">A3H38_03810</name>
</gene>
<dbReference type="GO" id="GO:0004803">
    <property type="term" value="F:transposase activity"/>
    <property type="evidence" value="ECO:0007669"/>
    <property type="project" value="InterPro"/>
</dbReference>